<accession>A0ABS0D8J9</accession>
<dbReference type="InterPro" id="IPR055558">
    <property type="entry name" value="DUF7134"/>
</dbReference>
<dbReference type="GO" id="GO:0016301">
    <property type="term" value="F:kinase activity"/>
    <property type="evidence" value="ECO:0007669"/>
    <property type="project" value="UniProtKB-KW"/>
</dbReference>
<dbReference type="Proteomes" id="UP000707731">
    <property type="component" value="Unassembled WGS sequence"/>
</dbReference>
<dbReference type="InterPro" id="IPR003594">
    <property type="entry name" value="HATPase_dom"/>
</dbReference>
<evidence type="ECO:0000256" key="9">
    <source>
        <dbReference type="SAM" id="Coils"/>
    </source>
</evidence>
<dbReference type="CDD" id="cd16917">
    <property type="entry name" value="HATPase_UhpB-NarQ-NarX-like"/>
    <property type="match status" value="1"/>
</dbReference>
<comment type="catalytic activity">
    <reaction evidence="1">
        <text>ATP + protein L-histidine = ADP + protein N-phospho-L-histidine.</text>
        <dbReference type="EC" id="2.7.13.3"/>
    </reaction>
</comment>
<evidence type="ECO:0000256" key="3">
    <source>
        <dbReference type="ARBA" id="ARBA00022553"/>
    </source>
</evidence>
<keyword evidence="7" id="KW-0067">ATP-binding</keyword>
<dbReference type="Gene3D" id="1.20.5.1930">
    <property type="match status" value="1"/>
</dbReference>
<dbReference type="InterPro" id="IPR050482">
    <property type="entry name" value="Sensor_HK_TwoCompSys"/>
</dbReference>
<evidence type="ECO:0000256" key="4">
    <source>
        <dbReference type="ARBA" id="ARBA00022679"/>
    </source>
</evidence>
<reference evidence="12 13" key="1">
    <citation type="submission" date="2020-10" db="EMBL/GenBank/DDBJ databases">
        <title>Identification of Nocardia species via Next-generation sequencing and recognition of intraspecies genetic diversity.</title>
        <authorList>
            <person name="Li P."/>
            <person name="Li P."/>
            <person name="Lu B."/>
        </authorList>
    </citation>
    <scope>NUCLEOTIDE SEQUENCE [LARGE SCALE GENOMIC DNA]</scope>
    <source>
        <strain evidence="12 13">BJ06-0143</strain>
    </source>
</reference>
<keyword evidence="4" id="KW-0808">Transferase</keyword>
<dbReference type="Pfam" id="PF23539">
    <property type="entry name" value="DUF7134"/>
    <property type="match status" value="1"/>
</dbReference>
<evidence type="ECO:0000256" key="5">
    <source>
        <dbReference type="ARBA" id="ARBA00022741"/>
    </source>
</evidence>
<keyword evidence="9" id="KW-0175">Coiled coil</keyword>
<dbReference type="Gene3D" id="3.30.565.10">
    <property type="entry name" value="Histidine kinase-like ATPase, C-terminal domain"/>
    <property type="match status" value="1"/>
</dbReference>
<dbReference type="RefSeq" id="WP_195000945.1">
    <property type="nucleotide sequence ID" value="NZ_JADLQN010000001.1"/>
</dbReference>
<evidence type="ECO:0000256" key="10">
    <source>
        <dbReference type="SAM" id="Phobius"/>
    </source>
</evidence>
<keyword evidence="6 12" id="KW-0418">Kinase</keyword>
<keyword evidence="10" id="KW-0812">Transmembrane</keyword>
<organism evidence="12 13">
    <name type="scientific">Nocardia higoensis</name>
    <dbReference type="NCBI Taxonomy" id="228599"/>
    <lineage>
        <taxon>Bacteria</taxon>
        <taxon>Bacillati</taxon>
        <taxon>Actinomycetota</taxon>
        <taxon>Actinomycetes</taxon>
        <taxon>Mycobacteriales</taxon>
        <taxon>Nocardiaceae</taxon>
        <taxon>Nocardia</taxon>
    </lineage>
</organism>
<dbReference type="InterPro" id="IPR011712">
    <property type="entry name" value="Sig_transdc_His_kin_sub3_dim/P"/>
</dbReference>
<feature type="coiled-coil region" evidence="9">
    <location>
        <begin position="181"/>
        <end position="209"/>
    </location>
</feature>
<sequence>MSITALPSAPATPSSAAPWHQRLAVRHRSDFSGPDAIDIAIVVACFVVFTGPLLVGMTRGIGSTAQIAGFGVAAVAPLIVRRRRPLAVLIAVSAVLCAAALAGVRFTPWVSNAGPVVGIAVLTLADRRPRRESLTATGLAVLAMSAAALVAVHISSDQDQNMVQLLIAAPAWLLGDTFRTRREYRRSLAEQERERAGEAERRIRAEERLRVSRDVHDLLSHTLSMIAVRSGVARLLLDENPDEARRALSTIETASRSGLTELRAVLLQIREPGLRAEPAEPCLAEVADLVDGLRHDGLMVEYRVAGVAMDYPPVLQTTVYRIVQEALTNVVKHANTGHAVVEIRHAPKELTVSITDDGSPSEAPAVIDSSGSGLGLPGMRERVSLFGGGFEAGPRPEGGFAVAASFPIDVERHV</sequence>
<evidence type="ECO:0000256" key="2">
    <source>
        <dbReference type="ARBA" id="ARBA00012438"/>
    </source>
</evidence>
<dbReference type="PANTHER" id="PTHR24421:SF10">
    <property type="entry name" value="NITRATE_NITRITE SENSOR PROTEIN NARQ"/>
    <property type="match status" value="1"/>
</dbReference>
<feature type="transmembrane region" description="Helical" evidence="10">
    <location>
        <begin position="137"/>
        <end position="156"/>
    </location>
</feature>
<feature type="transmembrane region" description="Helical" evidence="10">
    <location>
        <begin position="36"/>
        <end position="55"/>
    </location>
</feature>
<dbReference type="PROSITE" id="PS50109">
    <property type="entry name" value="HIS_KIN"/>
    <property type="match status" value="1"/>
</dbReference>
<keyword evidence="10" id="KW-0472">Membrane</keyword>
<dbReference type="Pfam" id="PF07730">
    <property type="entry name" value="HisKA_3"/>
    <property type="match status" value="1"/>
</dbReference>
<dbReference type="InterPro" id="IPR005467">
    <property type="entry name" value="His_kinase_dom"/>
</dbReference>
<gene>
    <name evidence="12" type="ORF">IU449_06210</name>
</gene>
<evidence type="ECO:0000259" key="11">
    <source>
        <dbReference type="PROSITE" id="PS50109"/>
    </source>
</evidence>
<dbReference type="SMART" id="SM00387">
    <property type="entry name" value="HATPase_c"/>
    <property type="match status" value="1"/>
</dbReference>
<dbReference type="EMBL" id="JADLQN010000001">
    <property type="protein sequence ID" value="MBF6354138.1"/>
    <property type="molecule type" value="Genomic_DNA"/>
</dbReference>
<feature type="transmembrane region" description="Helical" evidence="10">
    <location>
        <begin position="86"/>
        <end position="103"/>
    </location>
</feature>
<evidence type="ECO:0000256" key="7">
    <source>
        <dbReference type="ARBA" id="ARBA00022840"/>
    </source>
</evidence>
<evidence type="ECO:0000256" key="1">
    <source>
        <dbReference type="ARBA" id="ARBA00000085"/>
    </source>
</evidence>
<keyword evidence="13" id="KW-1185">Reference proteome</keyword>
<feature type="domain" description="Histidine kinase" evidence="11">
    <location>
        <begin position="319"/>
        <end position="410"/>
    </location>
</feature>
<dbReference type="Pfam" id="PF02518">
    <property type="entry name" value="HATPase_c"/>
    <property type="match status" value="1"/>
</dbReference>
<dbReference type="PANTHER" id="PTHR24421">
    <property type="entry name" value="NITRATE/NITRITE SENSOR PROTEIN NARX-RELATED"/>
    <property type="match status" value="1"/>
</dbReference>
<proteinExistence type="predicted"/>
<protein>
    <recommendedName>
        <fullName evidence="2">histidine kinase</fullName>
        <ecNumber evidence="2">2.7.13.3</ecNumber>
    </recommendedName>
</protein>
<dbReference type="InterPro" id="IPR036890">
    <property type="entry name" value="HATPase_C_sf"/>
</dbReference>
<name>A0ABS0D8J9_9NOCA</name>
<keyword evidence="3" id="KW-0597">Phosphoprotein</keyword>
<keyword evidence="5" id="KW-0547">Nucleotide-binding</keyword>
<keyword evidence="10" id="KW-1133">Transmembrane helix</keyword>
<dbReference type="EC" id="2.7.13.3" evidence="2"/>
<evidence type="ECO:0000313" key="13">
    <source>
        <dbReference type="Proteomes" id="UP000707731"/>
    </source>
</evidence>
<comment type="caution">
    <text evidence="12">The sequence shown here is derived from an EMBL/GenBank/DDBJ whole genome shotgun (WGS) entry which is preliminary data.</text>
</comment>
<dbReference type="SUPFAM" id="SSF55874">
    <property type="entry name" value="ATPase domain of HSP90 chaperone/DNA topoisomerase II/histidine kinase"/>
    <property type="match status" value="1"/>
</dbReference>
<evidence type="ECO:0000256" key="8">
    <source>
        <dbReference type="ARBA" id="ARBA00023012"/>
    </source>
</evidence>
<evidence type="ECO:0000256" key="6">
    <source>
        <dbReference type="ARBA" id="ARBA00022777"/>
    </source>
</evidence>
<evidence type="ECO:0000313" key="12">
    <source>
        <dbReference type="EMBL" id="MBF6354138.1"/>
    </source>
</evidence>
<keyword evidence="8" id="KW-0902">Two-component regulatory system</keyword>